<name>A0A1I3YRP8_9HYPH</name>
<dbReference type="Pfam" id="PF09933">
    <property type="entry name" value="DUF2165"/>
    <property type="match status" value="1"/>
</dbReference>
<dbReference type="AlphaFoldDB" id="A0A1I3YRP8"/>
<evidence type="ECO:0000313" key="2">
    <source>
        <dbReference type="EMBL" id="SFK34475.1"/>
    </source>
</evidence>
<feature type="transmembrane region" description="Helical" evidence="1">
    <location>
        <begin position="65"/>
        <end position="86"/>
    </location>
</feature>
<dbReference type="EMBL" id="FOSN01000006">
    <property type="protein sequence ID" value="SFK34475.1"/>
    <property type="molecule type" value="Genomic_DNA"/>
</dbReference>
<keyword evidence="3" id="KW-1185">Reference proteome</keyword>
<accession>A0A1I3YRP8</accession>
<protein>
    <submittedName>
        <fullName evidence="2">Predicted small integral membrane protein</fullName>
    </submittedName>
</protein>
<evidence type="ECO:0000256" key="1">
    <source>
        <dbReference type="SAM" id="Phobius"/>
    </source>
</evidence>
<keyword evidence="1" id="KW-1133">Transmembrane helix</keyword>
<evidence type="ECO:0000313" key="3">
    <source>
        <dbReference type="Proteomes" id="UP000198755"/>
    </source>
</evidence>
<feature type="transmembrane region" description="Helical" evidence="1">
    <location>
        <begin position="107"/>
        <end position="130"/>
    </location>
</feature>
<dbReference type="RefSeq" id="WP_091681343.1">
    <property type="nucleotide sequence ID" value="NZ_FOSN01000006.1"/>
</dbReference>
<dbReference type="OrthoDB" id="7618855at2"/>
<dbReference type="InterPro" id="IPR018681">
    <property type="entry name" value="DUF2165_transmembrane"/>
</dbReference>
<gene>
    <name evidence="2" type="ORF">SAMN05444581_106135</name>
</gene>
<reference evidence="2 3" key="1">
    <citation type="submission" date="2016-10" db="EMBL/GenBank/DDBJ databases">
        <authorList>
            <person name="de Groot N.N."/>
        </authorList>
    </citation>
    <scope>NUCLEOTIDE SEQUENCE [LARGE SCALE GENOMIC DNA]</scope>
    <source>
        <strain evidence="2 3">NE2</strain>
    </source>
</reference>
<feature type="transmembrane region" description="Helical" evidence="1">
    <location>
        <begin position="7"/>
        <end position="24"/>
    </location>
</feature>
<keyword evidence="1" id="KW-0812">Transmembrane</keyword>
<feature type="transmembrane region" description="Helical" evidence="1">
    <location>
        <begin position="142"/>
        <end position="159"/>
    </location>
</feature>
<sequence length="165" mass="17966">MLAIRIAKIACVAAVTFYVALVAFDNVLDYGTNFVFVTHVLNMDQVFPDNTLRWRALTSPSIHHASYALIIATEYAVAALGALGVGAMVRKVRADATSFQRAKTFSILGLALGFLLYEGGFIAVGGEWFGMWEAQTFNGVDSAFRVALTMLAVLIFVSMKDEELT</sequence>
<keyword evidence="1" id="KW-0472">Membrane</keyword>
<organism evidence="2 3">
    <name type="scientific">Methylocapsa palsarum</name>
    <dbReference type="NCBI Taxonomy" id="1612308"/>
    <lineage>
        <taxon>Bacteria</taxon>
        <taxon>Pseudomonadati</taxon>
        <taxon>Pseudomonadota</taxon>
        <taxon>Alphaproteobacteria</taxon>
        <taxon>Hyphomicrobiales</taxon>
        <taxon>Beijerinckiaceae</taxon>
        <taxon>Methylocapsa</taxon>
    </lineage>
</organism>
<dbReference type="Proteomes" id="UP000198755">
    <property type="component" value="Unassembled WGS sequence"/>
</dbReference>
<proteinExistence type="predicted"/>